<feature type="region of interest" description="Disordered" evidence="1">
    <location>
        <begin position="1"/>
        <end position="24"/>
    </location>
</feature>
<gene>
    <name evidence="2" type="ORF">H920_05928</name>
</gene>
<evidence type="ECO:0000256" key="1">
    <source>
        <dbReference type="SAM" id="MobiDB-lite"/>
    </source>
</evidence>
<proteinExistence type="predicted"/>
<protein>
    <submittedName>
        <fullName evidence="2">Uncharacterized protein</fullName>
    </submittedName>
</protein>
<evidence type="ECO:0000313" key="2">
    <source>
        <dbReference type="EMBL" id="KFO32759.1"/>
    </source>
</evidence>
<reference evidence="2 3" key="1">
    <citation type="submission" date="2013-11" db="EMBL/GenBank/DDBJ databases">
        <title>The Damaraland mole rat (Fukomys damarensis) genome and evolution of African mole rats.</title>
        <authorList>
            <person name="Gladyshev V.N."/>
            <person name="Fang X."/>
        </authorList>
    </citation>
    <scope>NUCLEOTIDE SEQUENCE [LARGE SCALE GENOMIC DNA]</scope>
    <source>
        <tissue evidence="2">Liver</tissue>
    </source>
</reference>
<keyword evidence="3" id="KW-1185">Reference proteome</keyword>
<dbReference type="Proteomes" id="UP000028990">
    <property type="component" value="Unassembled WGS sequence"/>
</dbReference>
<organism evidence="2 3">
    <name type="scientific">Fukomys damarensis</name>
    <name type="common">Damaraland mole rat</name>
    <name type="synonym">Cryptomys damarensis</name>
    <dbReference type="NCBI Taxonomy" id="885580"/>
    <lineage>
        <taxon>Eukaryota</taxon>
        <taxon>Metazoa</taxon>
        <taxon>Chordata</taxon>
        <taxon>Craniata</taxon>
        <taxon>Vertebrata</taxon>
        <taxon>Euteleostomi</taxon>
        <taxon>Mammalia</taxon>
        <taxon>Eutheria</taxon>
        <taxon>Euarchontoglires</taxon>
        <taxon>Glires</taxon>
        <taxon>Rodentia</taxon>
        <taxon>Hystricomorpha</taxon>
        <taxon>Bathyergidae</taxon>
        <taxon>Fukomys</taxon>
    </lineage>
</organism>
<dbReference type="AlphaFoldDB" id="A0A091DKX8"/>
<sequence length="184" mass="19586">MSRAAAAGVQEEPRPACGKRNWGPAAWPCEPLPLRGSSKCLNVEPILVHRDDSLLHPEFKSSSAAKGQAQRLLSNKGFPSADQGILSDLLEKAVPESKQGSASVCTSDRFLHPSSSHTDHLIHFSHAPNLAKSCSSASSPATPPSLSLASSLTSSTMMASSVAFSFSCCLSVQRQDDPCEEQYY</sequence>
<dbReference type="EMBL" id="KN122133">
    <property type="protein sequence ID" value="KFO32759.1"/>
    <property type="molecule type" value="Genomic_DNA"/>
</dbReference>
<accession>A0A091DKX8</accession>
<name>A0A091DKX8_FUKDA</name>
<evidence type="ECO:0000313" key="3">
    <source>
        <dbReference type="Proteomes" id="UP000028990"/>
    </source>
</evidence>